<dbReference type="RefSeq" id="WP_380621208.1">
    <property type="nucleotide sequence ID" value="NZ_JBHSDK010000015.1"/>
</dbReference>
<evidence type="ECO:0000313" key="10">
    <source>
        <dbReference type="EMBL" id="MFC4335896.1"/>
    </source>
</evidence>
<evidence type="ECO:0000256" key="7">
    <source>
        <dbReference type="PROSITE-ProRule" id="PRU01379"/>
    </source>
</evidence>
<keyword evidence="6" id="KW-0482">Metalloprotease</keyword>
<keyword evidence="3" id="KW-0645">Protease</keyword>
<keyword evidence="8" id="KW-0732">Signal</keyword>
<dbReference type="GO" id="GO:0004180">
    <property type="term" value="F:carboxypeptidase activity"/>
    <property type="evidence" value="ECO:0007669"/>
    <property type="project" value="UniProtKB-KW"/>
</dbReference>
<dbReference type="EMBL" id="JBHSDK010000015">
    <property type="protein sequence ID" value="MFC4335896.1"/>
    <property type="molecule type" value="Genomic_DNA"/>
</dbReference>
<keyword evidence="11" id="KW-1185">Reference proteome</keyword>
<evidence type="ECO:0000256" key="1">
    <source>
        <dbReference type="ARBA" id="ARBA00001947"/>
    </source>
</evidence>
<keyword evidence="4" id="KW-0378">Hydrolase</keyword>
<feature type="active site" description="Proton donor/acceptor" evidence="7">
    <location>
        <position position="401"/>
    </location>
</feature>
<dbReference type="InterPro" id="IPR000834">
    <property type="entry name" value="Peptidase_M14"/>
</dbReference>
<evidence type="ECO:0000256" key="3">
    <source>
        <dbReference type="ARBA" id="ARBA00022670"/>
    </source>
</evidence>
<gene>
    <name evidence="10" type="ORF">ACFPET_11850</name>
</gene>
<evidence type="ECO:0000259" key="9">
    <source>
        <dbReference type="PROSITE" id="PS52035"/>
    </source>
</evidence>
<dbReference type="Pfam" id="PF00246">
    <property type="entry name" value="Peptidase_M14"/>
    <property type="match status" value="1"/>
</dbReference>
<comment type="cofactor">
    <cofactor evidence="1">
        <name>Zn(2+)</name>
        <dbReference type="ChEBI" id="CHEBI:29105"/>
    </cofactor>
</comment>
<name>A0ABV8TYK5_9ACTN</name>
<evidence type="ECO:0000313" key="11">
    <source>
        <dbReference type="Proteomes" id="UP001595823"/>
    </source>
</evidence>
<reference evidence="11" key="1">
    <citation type="journal article" date="2019" name="Int. J. Syst. Evol. Microbiol.">
        <title>The Global Catalogue of Microorganisms (GCM) 10K type strain sequencing project: providing services to taxonomists for standard genome sequencing and annotation.</title>
        <authorList>
            <consortium name="The Broad Institute Genomics Platform"/>
            <consortium name="The Broad Institute Genome Sequencing Center for Infectious Disease"/>
            <person name="Wu L."/>
            <person name="Ma J."/>
        </authorList>
    </citation>
    <scope>NUCLEOTIDE SEQUENCE [LARGE SCALE GENOMIC DNA]</scope>
    <source>
        <strain evidence="11">IBRC-M 10908</strain>
    </source>
</reference>
<dbReference type="Proteomes" id="UP001595823">
    <property type="component" value="Unassembled WGS sequence"/>
</dbReference>
<evidence type="ECO:0000256" key="6">
    <source>
        <dbReference type="ARBA" id="ARBA00023049"/>
    </source>
</evidence>
<proteinExistence type="inferred from homology"/>
<dbReference type="PROSITE" id="PS52035">
    <property type="entry name" value="PEPTIDASE_M14"/>
    <property type="match status" value="1"/>
</dbReference>
<dbReference type="Gene3D" id="3.40.630.10">
    <property type="entry name" value="Zn peptidases"/>
    <property type="match status" value="1"/>
</dbReference>
<sequence>MRPRKTAMVLAGAAVLAASGLVAANSTAEPLAGDPPDGGPAIWEVSDLSPDEVRDLEETGFDVAEYHDGTADVIGGEAVADSLRERGLDPHFEDSLYKSVADTGVAAEGSYYGGYKTPDLHIDHLDEVAADNPELATAYDVGDSWLKTQGEGGYDIKAICLTDKQEGDCELSPDSAKPRISIVAQIHAREIATGEIAWRYMDYLVEGYGSDDRVTELLDTTEVWIVPIANPDGVDIVASGGDRPVLQRKNANDSGGECGGRFGIDLNRNHSYQWGDETTDPCAETYQGEGAASEPEVQALEGLFDKIHPDQRGEGDGEAAPADTRDVMISLHAYGEYVIVPWGYTPDTPPNDAELRELGGAIASHNGYRVGSGSETVGYTSSGTTDDYTYGVMGIASYTFEVGGQSGECGGFFPQYSCLEGDLWSTNRDALTEAGLAAGAPYGG</sequence>
<feature type="signal peptide" evidence="8">
    <location>
        <begin position="1"/>
        <end position="24"/>
    </location>
</feature>
<dbReference type="SMART" id="SM00631">
    <property type="entry name" value="Zn_pept"/>
    <property type="match status" value="1"/>
</dbReference>
<evidence type="ECO:0000256" key="2">
    <source>
        <dbReference type="ARBA" id="ARBA00005988"/>
    </source>
</evidence>
<evidence type="ECO:0000256" key="8">
    <source>
        <dbReference type="SAM" id="SignalP"/>
    </source>
</evidence>
<dbReference type="SUPFAM" id="SSF53187">
    <property type="entry name" value="Zn-dependent exopeptidases"/>
    <property type="match status" value="1"/>
</dbReference>
<accession>A0ABV8TYK5</accession>
<comment type="caution">
    <text evidence="10">The sequence shown here is derived from an EMBL/GenBank/DDBJ whole genome shotgun (WGS) entry which is preliminary data.</text>
</comment>
<keyword evidence="10" id="KW-0121">Carboxypeptidase</keyword>
<keyword evidence="5" id="KW-0862">Zinc</keyword>
<evidence type="ECO:0000256" key="5">
    <source>
        <dbReference type="ARBA" id="ARBA00022833"/>
    </source>
</evidence>
<evidence type="ECO:0000256" key="4">
    <source>
        <dbReference type="ARBA" id="ARBA00022801"/>
    </source>
</evidence>
<dbReference type="PANTHER" id="PTHR11705:SF143">
    <property type="entry name" value="SLL0236 PROTEIN"/>
    <property type="match status" value="1"/>
</dbReference>
<feature type="domain" description="Peptidase M14" evidence="9">
    <location>
        <begin position="111"/>
        <end position="437"/>
    </location>
</feature>
<feature type="chain" id="PRO_5045575173" evidence="8">
    <location>
        <begin position="25"/>
        <end position="444"/>
    </location>
</feature>
<comment type="similarity">
    <text evidence="2 7">Belongs to the peptidase M14 family.</text>
</comment>
<organism evidence="10 11">
    <name type="scientific">Salininema proteolyticum</name>
    <dbReference type="NCBI Taxonomy" id="1607685"/>
    <lineage>
        <taxon>Bacteria</taxon>
        <taxon>Bacillati</taxon>
        <taxon>Actinomycetota</taxon>
        <taxon>Actinomycetes</taxon>
        <taxon>Glycomycetales</taxon>
        <taxon>Glycomycetaceae</taxon>
        <taxon>Salininema</taxon>
    </lineage>
</organism>
<protein>
    <submittedName>
        <fullName evidence="10">M14 family zinc carboxypeptidase</fullName>
    </submittedName>
</protein>
<dbReference type="PANTHER" id="PTHR11705">
    <property type="entry name" value="PROTEASE FAMILY M14 CARBOXYPEPTIDASE A,B"/>
    <property type="match status" value="1"/>
</dbReference>